<dbReference type="NCBIfam" id="TIGR04056">
    <property type="entry name" value="OMP_RagA_SusC"/>
    <property type="match status" value="1"/>
</dbReference>
<proteinExistence type="inferred from homology"/>
<dbReference type="Gene3D" id="2.170.130.10">
    <property type="entry name" value="TonB-dependent receptor, plug domain"/>
    <property type="match status" value="1"/>
</dbReference>
<evidence type="ECO:0000256" key="2">
    <source>
        <dbReference type="ARBA" id="ARBA00022448"/>
    </source>
</evidence>
<keyword evidence="11" id="KW-1185">Reference proteome</keyword>
<evidence type="ECO:0000256" key="8">
    <source>
        <dbReference type="SAM" id="SignalP"/>
    </source>
</evidence>
<dbReference type="PROSITE" id="PS52016">
    <property type="entry name" value="TONB_DEPENDENT_REC_3"/>
    <property type="match status" value="1"/>
</dbReference>
<dbReference type="Pfam" id="PF07715">
    <property type="entry name" value="Plug"/>
    <property type="match status" value="1"/>
</dbReference>
<name>A0ABW5TRC9_9SPHI</name>
<evidence type="ECO:0000256" key="6">
    <source>
        <dbReference type="ARBA" id="ARBA00023237"/>
    </source>
</evidence>
<dbReference type="Proteomes" id="UP001597546">
    <property type="component" value="Unassembled WGS sequence"/>
</dbReference>
<comment type="subcellular location">
    <subcellularLocation>
        <location evidence="1 7">Cell outer membrane</location>
        <topology evidence="1 7">Multi-pass membrane protein</topology>
    </subcellularLocation>
</comment>
<dbReference type="InterPro" id="IPR023997">
    <property type="entry name" value="TonB-dep_OMP_SusC/RagA_CS"/>
</dbReference>
<evidence type="ECO:0000256" key="5">
    <source>
        <dbReference type="ARBA" id="ARBA00023136"/>
    </source>
</evidence>
<reference evidence="11" key="1">
    <citation type="journal article" date="2019" name="Int. J. Syst. Evol. Microbiol.">
        <title>The Global Catalogue of Microorganisms (GCM) 10K type strain sequencing project: providing services to taxonomists for standard genome sequencing and annotation.</title>
        <authorList>
            <consortium name="The Broad Institute Genomics Platform"/>
            <consortium name="The Broad Institute Genome Sequencing Center for Infectious Disease"/>
            <person name="Wu L."/>
            <person name="Ma J."/>
        </authorList>
    </citation>
    <scope>NUCLEOTIDE SEQUENCE [LARGE SCALE GENOMIC DNA]</scope>
    <source>
        <strain evidence="11">KCTC 42456</strain>
    </source>
</reference>
<comment type="similarity">
    <text evidence="7">Belongs to the TonB-dependent receptor family.</text>
</comment>
<feature type="domain" description="TonB-dependent receptor plug" evidence="9">
    <location>
        <begin position="114"/>
        <end position="221"/>
    </location>
</feature>
<keyword evidence="5 7" id="KW-0472">Membrane</keyword>
<evidence type="ECO:0000256" key="3">
    <source>
        <dbReference type="ARBA" id="ARBA00022452"/>
    </source>
</evidence>
<sequence length="1052" mass="114663">MKKLIQSLFILLLVISTAIAQDKTVTGTVTSKDDGAPLPGVSVEVKGTKIATQTSLDGKYSINMPSGSTQLVFSYIGFISKTVTVSGRTANVSMDTDNKQLSEVVVVAYGTSKKEAITGSVATLGATAIENRVVTNITNILQGLAPGIQVNGASGQPGNSAAVRIRGFGSISASNSPLYVLDGSVYDGNIGDINPNDIETVSLLKDASSSALYGARGANGVIIITTKKGKLGEPQLSLNLNQGFSERGIPEYDRVGTLDYYPAAWQALRNSLVYPRSGTGATPAAAATSASNTIQGNLLYNPFNVPNNQIVGTDGRLNPNASLLYNDFDWYAPLQRTSSRTDLNSSISGRTGKSDYYISLGYLDDKGFIERTDFRRLTGRINVNSQVKSWLKTGLNLGSNLSDGNLAATGASSFVNVFNFARGIAPIYPVRAYDATGAPIIDPATGQQFYDYGEHPGAINRPSGGAASGRNIVYETLLNDIVNRRVALNARTYAEIKFLKDFTFRPSFSIDMRNAFNDEFRNPIVGDGAGFNGLATRSSSLTKSYTLNQILSYTKNIQKHNFDVLVGHENYDLEFTSNNSSKVNQILAGNTQLANFVTPQSAGGSQDVYRIESYFSKASYNYDEKYFFDASLRRDGSSRFSTKSRYGTFYSLGGSWSISKENFMKDVSWVNDLRLKASYGEVGNDALLDGNGNNSYYNYQAFYDLGWNNGNQPGILLATAATPELKWETVNTLNIGVAFSLLDNRLTGELEVFNRGSRDLLFAVPQPLSDPVTTIRKNVGTMTNKGIELQLGGDIIRTQNFNWNLLTNWSVFKNEITKLPEETPTIVTGTKRYEKGQDIYQFWLRQYAGVDPADGTALYVPQEGQTTGLRTVEGVDYVIDANNAKFAYSGSAIPDLFGAFTNTFRYKDLQLSFLVNYQIGGKFYDSVYQGLMGFNYGSALHADILNSWTETNTQSQIPRLDAASTTFHNATSSRWLVDASYISLTNVNLSYNLPKKLISKVDLRGARLFMSGENLGLISYRKGLSPIESFNGLNGNTFLPSRVLSFGLGINL</sequence>
<feature type="signal peptide" evidence="8">
    <location>
        <begin position="1"/>
        <end position="20"/>
    </location>
</feature>
<organism evidence="10 11">
    <name type="scientific">Pedobacter alpinus</name>
    <dbReference type="NCBI Taxonomy" id="1590643"/>
    <lineage>
        <taxon>Bacteria</taxon>
        <taxon>Pseudomonadati</taxon>
        <taxon>Bacteroidota</taxon>
        <taxon>Sphingobacteriia</taxon>
        <taxon>Sphingobacteriales</taxon>
        <taxon>Sphingobacteriaceae</taxon>
        <taxon>Pedobacter</taxon>
    </lineage>
</organism>
<dbReference type="InterPro" id="IPR039426">
    <property type="entry name" value="TonB-dep_rcpt-like"/>
</dbReference>
<comment type="caution">
    <text evidence="10">The sequence shown here is derived from an EMBL/GenBank/DDBJ whole genome shotgun (WGS) entry which is preliminary data.</text>
</comment>
<dbReference type="Gene3D" id="2.60.40.1120">
    <property type="entry name" value="Carboxypeptidase-like, regulatory domain"/>
    <property type="match status" value="1"/>
</dbReference>
<dbReference type="SUPFAM" id="SSF49464">
    <property type="entry name" value="Carboxypeptidase regulatory domain-like"/>
    <property type="match status" value="1"/>
</dbReference>
<dbReference type="SUPFAM" id="SSF56935">
    <property type="entry name" value="Porins"/>
    <property type="match status" value="1"/>
</dbReference>
<dbReference type="InterPro" id="IPR023996">
    <property type="entry name" value="TonB-dep_OMP_SusC/RagA"/>
</dbReference>
<accession>A0ABW5TRC9</accession>
<evidence type="ECO:0000256" key="1">
    <source>
        <dbReference type="ARBA" id="ARBA00004571"/>
    </source>
</evidence>
<keyword evidence="8" id="KW-0732">Signal</keyword>
<dbReference type="InterPro" id="IPR008969">
    <property type="entry name" value="CarboxyPept-like_regulatory"/>
</dbReference>
<evidence type="ECO:0000256" key="7">
    <source>
        <dbReference type="PROSITE-ProRule" id="PRU01360"/>
    </source>
</evidence>
<protein>
    <submittedName>
        <fullName evidence="10">SusC/RagA family TonB-linked outer membrane protein</fullName>
    </submittedName>
</protein>
<gene>
    <name evidence="10" type="ORF">ACFSSE_07760</name>
</gene>
<keyword evidence="4 7" id="KW-0812">Transmembrane</keyword>
<dbReference type="InterPro" id="IPR036942">
    <property type="entry name" value="Beta-barrel_TonB_sf"/>
</dbReference>
<feature type="chain" id="PRO_5046244372" evidence="8">
    <location>
        <begin position="21"/>
        <end position="1052"/>
    </location>
</feature>
<dbReference type="Pfam" id="PF13715">
    <property type="entry name" value="CarbopepD_reg_2"/>
    <property type="match status" value="1"/>
</dbReference>
<dbReference type="RefSeq" id="WP_379043264.1">
    <property type="nucleotide sequence ID" value="NZ_JBHSKW010000028.1"/>
</dbReference>
<dbReference type="InterPro" id="IPR012910">
    <property type="entry name" value="Plug_dom"/>
</dbReference>
<evidence type="ECO:0000313" key="11">
    <source>
        <dbReference type="Proteomes" id="UP001597546"/>
    </source>
</evidence>
<dbReference type="NCBIfam" id="TIGR04057">
    <property type="entry name" value="SusC_RagA_signa"/>
    <property type="match status" value="1"/>
</dbReference>
<dbReference type="Gene3D" id="2.40.170.20">
    <property type="entry name" value="TonB-dependent receptor, beta-barrel domain"/>
    <property type="match status" value="1"/>
</dbReference>
<keyword evidence="6 7" id="KW-0998">Cell outer membrane</keyword>
<keyword evidence="2 7" id="KW-0813">Transport</keyword>
<dbReference type="InterPro" id="IPR037066">
    <property type="entry name" value="Plug_dom_sf"/>
</dbReference>
<evidence type="ECO:0000313" key="10">
    <source>
        <dbReference type="EMBL" id="MFD2731599.1"/>
    </source>
</evidence>
<dbReference type="EMBL" id="JBHULV010000023">
    <property type="protein sequence ID" value="MFD2731599.1"/>
    <property type="molecule type" value="Genomic_DNA"/>
</dbReference>
<evidence type="ECO:0000256" key="4">
    <source>
        <dbReference type="ARBA" id="ARBA00022692"/>
    </source>
</evidence>
<evidence type="ECO:0000259" key="9">
    <source>
        <dbReference type="Pfam" id="PF07715"/>
    </source>
</evidence>
<keyword evidence="3 7" id="KW-1134">Transmembrane beta strand</keyword>